<reference evidence="2" key="1">
    <citation type="submission" date="2022-02" db="EMBL/GenBank/DDBJ databases">
        <authorList>
            <person name="Giguere J D."/>
        </authorList>
    </citation>
    <scope>NUCLEOTIDE SEQUENCE</scope>
    <source>
        <strain evidence="2">CCAP 1055/1</strain>
    </source>
</reference>
<feature type="region of interest" description="Disordered" evidence="1">
    <location>
        <begin position="155"/>
        <end position="176"/>
    </location>
</feature>
<organism evidence="2">
    <name type="scientific">Phaeodactylum tricornutum</name>
    <name type="common">Diatom</name>
    <dbReference type="NCBI Taxonomy" id="2850"/>
    <lineage>
        <taxon>Eukaryota</taxon>
        <taxon>Sar</taxon>
        <taxon>Stramenopiles</taxon>
        <taxon>Ochrophyta</taxon>
        <taxon>Bacillariophyta</taxon>
        <taxon>Bacillariophyceae</taxon>
        <taxon>Bacillariophycidae</taxon>
        <taxon>Naviculales</taxon>
        <taxon>Phaeodactylaceae</taxon>
        <taxon>Phaeodactylum</taxon>
    </lineage>
</organism>
<dbReference type="AlphaFoldDB" id="A0A8J9X2T7"/>
<dbReference type="EMBL" id="OU594956">
    <property type="protein sequence ID" value="CAG9281370.1"/>
    <property type="molecule type" value="Genomic_DNA"/>
</dbReference>
<gene>
    <name evidence="2" type="ORF">PTTT1_LOCUS16253</name>
</gene>
<protein>
    <recommendedName>
        <fullName evidence="3">PDZ domain-containing protein</fullName>
    </recommendedName>
</protein>
<dbReference type="Proteomes" id="UP000836788">
    <property type="component" value="Chromosome 15"/>
</dbReference>
<name>A0A8J9X2T7_PHATR</name>
<feature type="compositionally biased region" description="Polar residues" evidence="1">
    <location>
        <begin position="73"/>
        <end position="91"/>
    </location>
</feature>
<evidence type="ECO:0000256" key="1">
    <source>
        <dbReference type="SAM" id="MobiDB-lite"/>
    </source>
</evidence>
<accession>A0A8J9X2T7</accession>
<dbReference type="CDD" id="cd00136">
    <property type="entry name" value="PDZ_canonical"/>
    <property type="match status" value="1"/>
</dbReference>
<feature type="compositionally biased region" description="Polar residues" evidence="1">
    <location>
        <begin position="160"/>
        <end position="169"/>
    </location>
</feature>
<dbReference type="InterPro" id="IPR036034">
    <property type="entry name" value="PDZ_sf"/>
</dbReference>
<proteinExistence type="predicted"/>
<evidence type="ECO:0000313" key="2">
    <source>
        <dbReference type="EMBL" id="CAG9281370.1"/>
    </source>
</evidence>
<feature type="compositionally biased region" description="Polar residues" evidence="1">
    <location>
        <begin position="36"/>
        <end position="45"/>
    </location>
</feature>
<feature type="region of interest" description="Disordered" evidence="1">
    <location>
        <begin position="26"/>
        <end position="94"/>
    </location>
</feature>
<sequence length="360" mass="39424">MISRNVPTLRAVALAQAEAYQRPLSEETVAAKDRTGPTTFVSSGYESADGSRKRAEPEGMESGVRRTKRRRLQNAQGSTIGEGSRAGSSWETGGRGDHQAGFMQNVDSELMSQQRHRGESQITNRPILEERFRPETRDLTQALSALDDLNVSNRPRERTQSFSTHTRGASTFGRAVRGSPQGLIGFSPVRLYASDEAEDQSEVKCSIAGEEAYSRDGLRPNARSRRNFTCVPARMPPVSALNRTEDQDDPNPRPDIYEVSLTPDPVHGLGLLLACVVDGLPCIAEQYKVLPNRVLPAQAAGTICLGDELVAANGVGLDGRAFAWIVAYIRYVGRQGKPIRMCFRRRPTRLELADMPAASA</sequence>
<evidence type="ECO:0008006" key="3">
    <source>
        <dbReference type="Google" id="ProtNLM"/>
    </source>
</evidence>
<dbReference type="SUPFAM" id="SSF50156">
    <property type="entry name" value="PDZ domain-like"/>
    <property type="match status" value="1"/>
</dbReference>